<comment type="subcellular location">
    <subcellularLocation>
        <location evidence="1">Endoplasmic reticulum membrane</location>
        <topology evidence="1">Multi-pass membrane protein</topology>
    </subcellularLocation>
</comment>
<evidence type="ECO:0000256" key="12">
    <source>
        <dbReference type="ARBA" id="ARBA00023264"/>
    </source>
</evidence>
<dbReference type="InterPro" id="IPR004299">
    <property type="entry name" value="MBOAT_fam"/>
</dbReference>
<sequence length="460" mass="52045">MELAGRVAARAGASEAAARLFLSITAGYPFALVYRNYLFGAPPVLTHIYSTGLGLGLAYFNFGCEVHHSMLCVFVQYCLLRFVGRSFLGVATSFVFQMFYLLMGYYYTATDQYDIKWTMPHCVLTLKLIGLAFDYYDGGKDEAQLTAEQRRDRLPRSPSALELCGFAYFFGGFLVGPQFTMKRYLSLVNSELTDVPGHRPNSVAPALRRLGLGLVCVTVFAVVGPHIPDTFFLTPEYSRHPLWYKCVLITVWGKVTLYKYISCWLIAEGVCILCGLGYSGRGAGGQAEWDACANVKLYLYETTPYFKGTIAAFNIQTNNWAARHVFKRLRALGSKMASQAATLAFLAVWHGYHSGYFMCFVLELIIVQFETRAGQLIRDSERLSDCVKSSHLQKVLYVAQQSFHWLFLSYSLLPFSLLASAKWLLVYKSVYFIGHIFFLSQIILMPFYRKILIPKKHRTE</sequence>
<keyword evidence="13 19" id="KW-0012">Acyltransferase</keyword>
<dbReference type="AlphaFoldDB" id="V9KVF5"/>
<dbReference type="PANTHER" id="PTHR13906:SF14">
    <property type="entry name" value="LYSOPHOSPHOLIPID ACYLTRANSFERASE 5"/>
    <property type="match status" value="1"/>
</dbReference>
<evidence type="ECO:0000256" key="8">
    <source>
        <dbReference type="ARBA" id="ARBA00022989"/>
    </source>
</evidence>
<feature type="transmembrane region" description="Helical" evidence="18">
    <location>
        <begin position="210"/>
        <end position="227"/>
    </location>
</feature>
<evidence type="ECO:0000256" key="10">
    <source>
        <dbReference type="ARBA" id="ARBA00023136"/>
    </source>
</evidence>
<evidence type="ECO:0000256" key="3">
    <source>
        <dbReference type="ARBA" id="ARBA00010323"/>
    </source>
</evidence>
<proteinExistence type="evidence at transcript level"/>
<evidence type="ECO:0000256" key="1">
    <source>
        <dbReference type="ARBA" id="ARBA00004477"/>
    </source>
</evidence>
<keyword evidence="6 18" id="KW-0812">Transmembrane</keyword>
<evidence type="ECO:0000256" key="4">
    <source>
        <dbReference type="ARBA" id="ARBA00022516"/>
    </source>
</evidence>
<name>V9KVF5_CALMI</name>
<evidence type="ECO:0000256" key="11">
    <source>
        <dbReference type="ARBA" id="ARBA00023209"/>
    </source>
</evidence>
<dbReference type="Pfam" id="PF03062">
    <property type="entry name" value="MBOAT"/>
    <property type="match status" value="1"/>
</dbReference>
<dbReference type="PANTHER" id="PTHR13906">
    <property type="entry name" value="PORCUPINE"/>
    <property type="match status" value="1"/>
</dbReference>
<evidence type="ECO:0000256" key="15">
    <source>
        <dbReference type="ARBA" id="ARBA00026120"/>
    </source>
</evidence>
<feature type="transmembrane region" description="Helical" evidence="18">
    <location>
        <begin position="87"/>
        <end position="107"/>
    </location>
</feature>
<dbReference type="GO" id="GO:0047184">
    <property type="term" value="F:1-acylglycerophosphocholine O-acyltransferase activity"/>
    <property type="evidence" value="ECO:0007669"/>
    <property type="project" value="UniProtKB-EC"/>
</dbReference>
<dbReference type="EMBL" id="JW869744">
    <property type="protein sequence ID" value="AFP02262.1"/>
    <property type="molecule type" value="mRNA"/>
</dbReference>
<dbReference type="GO" id="GO:0071617">
    <property type="term" value="F:lysophospholipid acyltransferase activity"/>
    <property type="evidence" value="ECO:0007669"/>
    <property type="project" value="TreeGrafter"/>
</dbReference>
<comment type="pathway">
    <text evidence="2">Lipid metabolism; phospholipid metabolism.</text>
</comment>
<feature type="transmembrane region" description="Helical" evidence="18">
    <location>
        <begin position="395"/>
        <end position="417"/>
    </location>
</feature>
<evidence type="ECO:0000256" key="14">
    <source>
        <dbReference type="ARBA" id="ARBA00025707"/>
    </source>
</evidence>
<reference evidence="19" key="1">
    <citation type="journal article" date="2014" name="Nature">
        <title>Elephant shark genome provides unique insights into gnathostome evolution.</title>
        <authorList>
            <consortium name="International Elephant Shark Genome Sequencing Consortium"/>
            <person name="Venkatesh B."/>
            <person name="Lee A.P."/>
            <person name="Ravi V."/>
            <person name="Maurya A.K."/>
            <person name="Lian M.M."/>
            <person name="Swann J.B."/>
            <person name="Ohta Y."/>
            <person name="Flajnik M.F."/>
            <person name="Sutoh Y."/>
            <person name="Kasahara M."/>
            <person name="Hoon S."/>
            <person name="Gangu V."/>
            <person name="Roy S.W."/>
            <person name="Irimia M."/>
            <person name="Korzh V."/>
            <person name="Kondrychyn I."/>
            <person name="Lim Z.W."/>
            <person name="Tay B.H."/>
            <person name="Tohari S."/>
            <person name="Kong K.W."/>
            <person name="Ho S."/>
            <person name="Lorente-Galdos B."/>
            <person name="Quilez J."/>
            <person name="Marques-Bonet T."/>
            <person name="Raney B.J."/>
            <person name="Ingham P.W."/>
            <person name="Tay A."/>
            <person name="Hillier L.W."/>
            <person name="Minx P."/>
            <person name="Boehm T."/>
            <person name="Wilson R.K."/>
            <person name="Brenner S."/>
            <person name="Warren W.C."/>
        </authorList>
    </citation>
    <scope>NUCLEOTIDE SEQUENCE</scope>
    <source>
        <tissue evidence="19">Intestine</tissue>
    </source>
</reference>
<evidence type="ECO:0000256" key="18">
    <source>
        <dbReference type="SAM" id="Phobius"/>
    </source>
</evidence>
<evidence type="ECO:0000313" key="19">
    <source>
        <dbReference type="EMBL" id="AFP02262.1"/>
    </source>
</evidence>
<dbReference type="GO" id="GO:0005789">
    <property type="term" value="C:endoplasmic reticulum membrane"/>
    <property type="evidence" value="ECO:0007669"/>
    <property type="project" value="UniProtKB-SubCell"/>
</dbReference>
<dbReference type="EC" id="2.3.1.23" evidence="15"/>
<dbReference type="EC" id="2.3.1.n6" evidence="16"/>
<feature type="transmembrane region" description="Helical" evidence="18">
    <location>
        <begin position="159"/>
        <end position="176"/>
    </location>
</feature>
<evidence type="ECO:0000256" key="5">
    <source>
        <dbReference type="ARBA" id="ARBA00022679"/>
    </source>
</evidence>
<evidence type="ECO:0000256" key="17">
    <source>
        <dbReference type="ARBA" id="ARBA00039721"/>
    </source>
</evidence>
<keyword evidence="11" id="KW-0594">Phospholipid biosynthesis</keyword>
<evidence type="ECO:0000256" key="13">
    <source>
        <dbReference type="ARBA" id="ARBA00023315"/>
    </source>
</evidence>
<evidence type="ECO:0000256" key="9">
    <source>
        <dbReference type="ARBA" id="ARBA00023098"/>
    </source>
</evidence>
<comment type="similarity">
    <text evidence="3">Belongs to the membrane-bound acyltransferase family.</text>
</comment>
<dbReference type="GO" id="GO:0030258">
    <property type="term" value="P:lipid modification"/>
    <property type="evidence" value="ECO:0007669"/>
    <property type="project" value="TreeGrafter"/>
</dbReference>
<evidence type="ECO:0000256" key="2">
    <source>
        <dbReference type="ARBA" id="ARBA00005074"/>
    </source>
</evidence>
<keyword evidence="5 19" id="KW-0808">Transferase</keyword>
<dbReference type="GO" id="GO:0006656">
    <property type="term" value="P:phosphatidylcholine biosynthetic process"/>
    <property type="evidence" value="ECO:0007669"/>
    <property type="project" value="TreeGrafter"/>
</dbReference>
<evidence type="ECO:0000256" key="16">
    <source>
        <dbReference type="ARBA" id="ARBA00038923"/>
    </source>
</evidence>
<protein>
    <recommendedName>
        <fullName evidence="17">Lysophospholipid acyltransferase 5</fullName>
        <ecNumber evidence="15">2.3.1.23</ecNumber>
        <ecNumber evidence="16">2.3.1.n6</ecNumber>
    </recommendedName>
</protein>
<keyword evidence="12" id="KW-1208">Phospholipid metabolism</keyword>
<evidence type="ECO:0000256" key="7">
    <source>
        <dbReference type="ARBA" id="ARBA00022824"/>
    </source>
</evidence>
<organism evidence="19">
    <name type="scientific">Callorhinchus milii</name>
    <name type="common">Ghost shark</name>
    <dbReference type="NCBI Taxonomy" id="7868"/>
    <lineage>
        <taxon>Eukaryota</taxon>
        <taxon>Metazoa</taxon>
        <taxon>Chordata</taxon>
        <taxon>Craniata</taxon>
        <taxon>Vertebrata</taxon>
        <taxon>Chondrichthyes</taxon>
        <taxon>Holocephali</taxon>
        <taxon>Chimaeriformes</taxon>
        <taxon>Callorhinchidae</taxon>
        <taxon>Callorhinchus</taxon>
    </lineage>
</organism>
<keyword evidence="7" id="KW-0256">Endoplasmic reticulum</keyword>
<dbReference type="InterPro" id="IPR049941">
    <property type="entry name" value="LPLAT_7/PORCN-like"/>
</dbReference>
<feature type="transmembrane region" description="Helical" evidence="18">
    <location>
        <begin position="429"/>
        <end position="448"/>
    </location>
</feature>
<accession>V9KVF5</accession>
<feature type="transmembrane region" description="Helical" evidence="18">
    <location>
        <begin position="355"/>
        <end position="374"/>
    </location>
</feature>
<evidence type="ECO:0000256" key="6">
    <source>
        <dbReference type="ARBA" id="ARBA00022692"/>
    </source>
</evidence>
<keyword evidence="9" id="KW-0443">Lipid metabolism</keyword>
<comment type="pathway">
    <text evidence="14">Phospholipid metabolism.</text>
</comment>
<feature type="transmembrane region" description="Helical" evidence="18">
    <location>
        <begin position="20"/>
        <end position="38"/>
    </location>
</feature>
<keyword evidence="8 18" id="KW-1133">Transmembrane helix</keyword>
<keyword evidence="10 18" id="KW-0472">Membrane</keyword>
<keyword evidence="4" id="KW-0444">Lipid biosynthesis</keyword>